<feature type="region of interest" description="Disordered" evidence="1">
    <location>
        <begin position="55"/>
        <end position="83"/>
    </location>
</feature>
<keyword evidence="2" id="KW-0732">Signal</keyword>
<feature type="compositionally biased region" description="Basic and acidic residues" evidence="1">
    <location>
        <begin position="64"/>
        <end position="83"/>
    </location>
</feature>
<gene>
    <name evidence="3" type="ORF">IW261DRAFT_535748</name>
</gene>
<evidence type="ECO:0000256" key="2">
    <source>
        <dbReference type="SAM" id="SignalP"/>
    </source>
</evidence>
<reference evidence="3" key="1">
    <citation type="submission" date="2023-06" db="EMBL/GenBank/DDBJ databases">
        <authorList>
            <consortium name="Lawrence Berkeley National Laboratory"/>
            <person name="Ahrendt S."/>
            <person name="Sahu N."/>
            <person name="Indic B."/>
            <person name="Wong-Bajracharya J."/>
            <person name="Merenyi Z."/>
            <person name="Ke H.-M."/>
            <person name="Monk M."/>
            <person name="Kocsube S."/>
            <person name="Drula E."/>
            <person name="Lipzen A."/>
            <person name="Balint B."/>
            <person name="Henrissat B."/>
            <person name="Andreopoulos B."/>
            <person name="Martin F.M."/>
            <person name="Harder C.B."/>
            <person name="Rigling D."/>
            <person name="Ford K.L."/>
            <person name="Foster G.D."/>
            <person name="Pangilinan J."/>
            <person name="Papanicolaou A."/>
            <person name="Barry K."/>
            <person name="LaButti K."/>
            <person name="Viragh M."/>
            <person name="Koriabine M."/>
            <person name="Yan M."/>
            <person name="Riley R."/>
            <person name="Champramary S."/>
            <person name="Plett K.L."/>
            <person name="Tsai I.J."/>
            <person name="Slot J."/>
            <person name="Sipos G."/>
            <person name="Plett J."/>
            <person name="Nagy L.G."/>
            <person name="Grigoriev I.V."/>
        </authorList>
    </citation>
    <scope>NUCLEOTIDE SEQUENCE</scope>
    <source>
        <strain evidence="3">ICMP 16352</strain>
    </source>
</reference>
<keyword evidence="4" id="KW-1185">Reference proteome</keyword>
<evidence type="ECO:0000313" key="4">
    <source>
        <dbReference type="Proteomes" id="UP001175227"/>
    </source>
</evidence>
<name>A0AA39NZT6_9AGAR</name>
<proteinExistence type="predicted"/>
<protein>
    <submittedName>
        <fullName evidence="3">Uncharacterized protein</fullName>
    </submittedName>
</protein>
<dbReference type="EMBL" id="JAUEPR010000025">
    <property type="protein sequence ID" value="KAK0474933.1"/>
    <property type="molecule type" value="Genomic_DNA"/>
</dbReference>
<evidence type="ECO:0000313" key="3">
    <source>
        <dbReference type="EMBL" id="KAK0474933.1"/>
    </source>
</evidence>
<dbReference type="Proteomes" id="UP001175227">
    <property type="component" value="Unassembled WGS sequence"/>
</dbReference>
<evidence type="ECO:0000256" key="1">
    <source>
        <dbReference type="SAM" id="MobiDB-lite"/>
    </source>
</evidence>
<comment type="caution">
    <text evidence="3">The sequence shown here is derived from an EMBL/GenBank/DDBJ whole genome shotgun (WGS) entry which is preliminary data.</text>
</comment>
<dbReference type="AlphaFoldDB" id="A0AA39NZT6"/>
<organism evidence="3 4">
    <name type="scientific">Armillaria novae-zelandiae</name>
    <dbReference type="NCBI Taxonomy" id="153914"/>
    <lineage>
        <taxon>Eukaryota</taxon>
        <taxon>Fungi</taxon>
        <taxon>Dikarya</taxon>
        <taxon>Basidiomycota</taxon>
        <taxon>Agaricomycotina</taxon>
        <taxon>Agaricomycetes</taxon>
        <taxon>Agaricomycetidae</taxon>
        <taxon>Agaricales</taxon>
        <taxon>Marasmiineae</taxon>
        <taxon>Physalacriaceae</taxon>
        <taxon>Armillaria</taxon>
    </lineage>
</organism>
<feature type="signal peptide" evidence="2">
    <location>
        <begin position="1"/>
        <end position="36"/>
    </location>
</feature>
<accession>A0AA39NZT6</accession>
<sequence length="83" mass="9256">MAWFPQPSGLSSYHMFSVRALLLVITVTLFAMLVMAAPVPDETIAKKSLKQLVMKRGEGPTPVRRADDHKPSHWARADVGKRL</sequence>
<feature type="chain" id="PRO_5041284616" evidence="2">
    <location>
        <begin position="37"/>
        <end position="83"/>
    </location>
</feature>